<dbReference type="Pfam" id="PF04177">
    <property type="entry name" value="TAP42"/>
    <property type="match status" value="1"/>
</dbReference>
<evidence type="ECO:0008006" key="4">
    <source>
        <dbReference type="Google" id="ProtNLM"/>
    </source>
</evidence>
<proteinExistence type="predicted"/>
<dbReference type="Proteomes" id="UP001158986">
    <property type="component" value="Unassembled WGS sequence"/>
</dbReference>
<feature type="region of interest" description="Disordered" evidence="1">
    <location>
        <begin position="341"/>
        <end position="394"/>
    </location>
</feature>
<reference evidence="2 3" key="1">
    <citation type="submission" date="2021-11" db="EMBL/GenBank/DDBJ databases">
        <authorList>
            <person name="Islam A."/>
            <person name="Islam S."/>
            <person name="Flora M.S."/>
            <person name="Rahman M."/>
            <person name="Ziaur R.M."/>
            <person name="Epstein J.H."/>
            <person name="Hassan M."/>
            <person name="Klassen M."/>
            <person name="Woodard K."/>
            <person name="Webb A."/>
            <person name="Webby R.J."/>
            <person name="El Zowalaty M.E."/>
        </authorList>
    </citation>
    <scope>NUCLEOTIDE SEQUENCE [LARGE SCALE GENOMIC DNA]</scope>
    <source>
        <strain evidence="2">Pbs1</strain>
    </source>
</reference>
<comment type="caution">
    <text evidence="2">The sequence shown here is derived from an EMBL/GenBank/DDBJ whole genome shotgun (WGS) entry which is preliminary data.</text>
</comment>
<evidence type="ECO:0000313" key="3">
    <source>
        <dbReference type="Proteomes" id="UP001158986"/>
    </source>
</evidence>
<gene>
    <name evidence="2" type="ORF">PBS001_LOCUS6279</name>
</gene>
<feature type="compositionally biased region" description="Basic and acidic residues" evidence="1">
    <location>
        <begin position="368"/>
        <end position="383"/>
    </location>
</feature>
<dbReference type="PANTHER" id="PTHR10933:SF9">
    <property type="entry name" value="IMMUNOGLOBULIN-BINDING PROTEIN 1"/>
    <property type="match status" value="1"/>
</dbReference>
<name>A0ABN8D3Q0_9STRA</name>
<dbReference type="EMBL" id="CAKLCB010000314">
    <property type="protein sequence ID" value="CAH0519762.1"/>
    <property type="molecule type" value="Genomic_DNA"/>
</dbReference>
<protein>
    <recommendedName>
        <fullName evidence="4">TAP42-like protein</fullName>
    </recommendedName>
</protein>
<organism evidence="2 3">
    <name type="scientific">Peronospora belbahrii</name>
    <dbReference type="NCBI Taxonomy" id="622444"/>
    <lineage>
        <taxon>Eukaryota</taxon>
        <taxon>Sar</taxon>
        <taxon>Stramenopiles</taxon>
        <taxon>Oomycota</taxon>
        <taxon>Peronosporomycetes</taxon>
        <taxon>Peronosporales</taxon>
        <taxon>Peronosporaceae</taxon>
        <taxon>Peronospora</taxon>
    </lineage>
</organism>
<dbReference type="InterPro" id="IPR038511">
    <property type="entry name" value="TAP42/TAP46-like_sf"/>
</dbReference>
<feature type="compositionally biased region" description="Basic and acidic residues" evidence="1">
    <location>
        <begin position="341"/>
        <end position="352"/>
    </location>
</feature>
<keyword evidence="3" id="KW-1185">Reference proteome</keyword>
<feature type="compositionally biased region" description="Acidic residues" evidence="1">
    <location>
        <begin position="217"/>
        <end position="227"/>
    </location>
</feature>
<feature type="compositionally biased region" description="Acidic residues" evidence="1">
    <location>
        <begin position="353"/>
        <end position="365"/>
    </location>
</feature>
<feature type="region of interest" description="Disordered" evidence="1">
    <location>
        <begin position="201"/>
        <end position="227"/>
    </location>
</feature>
<evidence type="ECO:0000313" key="2">
    <source>
        <dbReference type="EMBL" id="CAH0519762.1"/>
    </source>
</evidence>
<dbReference type="PANTHER" id="PTHR10933">
    <property type="entry name" value="IMMUNOGLOBULIN-BINDING PROTEIN 1"/>
    <property type="match status" value="1"/>
</dbReference>
<dbReference type="InterPro" id="IPR007304">
    <property type="entry name" value="TAP46-like"/>
</dbReference>
<dbReference type="Gene3D" id="1.25.40.540">
    <property type="entry name" value="TAP42-like family"/>
    <property type="match status" value="1"/>
</dbReference>
<accession>A0ABN8D3Q0</accession>
<evidence type="ECO:0000256" key="1">
    <source>
        <dbReference type="SAM" id="MobiDB-lite"/>
    </source>
</evidence>
<sequence length="394" mass="46546">MALPTPLPDRVSYVEAYRRFVTLERSSTVVSNMDTRTYQDQLTQSSEYMKKCIYQRQMDGILSTNERFFELQNTQLYAFCIESYLGILLPKQSFYHYVEKDTEPQEQLKQMDEQLKHQVSSINHMRNIVDRVKLLHESDVFLTEYLNHAERVGLLTEKKRREQYERLESKQFSLSRDDKIQRFQMQREMEKNLIEIQKRRDEKKNIQMGNGLKEDEKELDEEDDDTDDMEREELMTYIQLSVLKCMEEQACINQEKDMLETMLKMNADTDKQDLFSEAHRPPPPPQGQGLEVTRINPQLEMRRETIRSGVFKPGHRLPTMTLNEYADHEVANAVERQIRGEEAPKGPRRYDQLVEDGDEDNDALVEEATYKDRAWDDWKDANEKGIGNKGGSQF</sequence>